<name>A0A9I9EHI6_CUCME</name>
<organism evidence="1">
    <name type="scientific">Cucumis melo</name>
    <name type="common">Muskmelon</name>
    <dbReference type="NCBI Taxonomy" id="3656"/>
    <lineage>
        <taxon>Eukaryota</taxon>
        <taxon>Viridiplantae</taxon>
        <taxon>Streptophyta</taxon>
        <taxon>Embryophyta</taxon>
        <taxon>Tracheophyta</taxon>
        <taxon>Spermatophyta</taxon>
        <taxon>Magnoliopsida</taxon>
        <taxon>eudicotyledons</taxon>
        <taxon>Gunneridae</taxon>
        <taxon>Pentapetalae</taxon>
        <taxon>rosids</taxon>
        <taxon>fabids</taxon>
        <taxon>Cucurbitales</taxon>
        <taxon>Cucurbitaceae</taxon>
        <taxon>Benincaseae</taxon>
        <taxon>Cucumis</taxon>
    </lineage>
</organism>
<dbReference type="EnsemblPlants" id="MELO3C033494.2.1">
    <property type="protein sequence ID" value="MELO3C033494.2.1"/>
    <property type="gene ID" value="MELO3C033494.2"/>
</dbReference>
<proteinExistence type="predicted"/>
<dbReference type="Gramene" id="MELO3C033494.2.1">
    <property type="protein sequence ID" value="MELO3C033494.2.1"/>
    <property type="gene ID" value="MELO3C033494.2"/>
</dbReference>
<dbReference type="AlphaFoldDB" id="A0A9I9EHI6"/>
<evidence type="ECO:0000313" key="1">
    <source>
        <dbReference type="EnsemblPlants" id="MELO3C033494.2.1"/>
    </source>
</evidence>
<reference evidence="1" key="1">
    <citation type="submission" date="2023-03" db="UniProtKB">
        <authorList>
            <consortium name="EnsemblPlants"/>
        </authorList>
    </citation>
    <scope>IDENTIFICATION</scope>
</reference>
<accession>A0A9I9EHI6</accession>
<protein>
    <submittedName>
        <fullName evidence="1">Uncharacterized protein</fullName>
    </submittedName>
</protein>
<sequence length="32" mass="3801">MGSFEREREGELGEGGRKWRKLEILLDLSFYV</sequence>